<name>A0A1B1UGZ8_9BRAD</name>
<feature type="chain" id="PRO_5008530503" evidence="3">
    <location>
        <begin position="26"/>
        <end position="288"/>
    </location>
</feature>
<feature type="signal peptide" evidence="3">
    <location>
        <begin position="1"/>
        <end position="25"/>
    </location>
</feature>
<keyword evidence="2" id="KW-0472">Membrane</keyword>
<evidence type="ECO:0000256" key="3">
    <source>
        <dbReference type="SAM" id="SignalP"/>
    </source>
</evidence>
<dbReference type="Proteomes" id="UP000092839">
    <property type="component" value="Chromosome"/>
</dbReference>
<feature type="transmembrane region" description="Helical" evidence="2">
    <location>
        <begin position="221"/>
        <end position="241"/>
    </location>
</feature>
<dbReference type="EMBL" id="CP016428">
    <property type="protein sequence ID" value="ANW02045.1"/>
    <property type="molecule type" value="Genomic_DNA"/>
</dbReference>
<evidence type="ECO:0000256" key="1">
    <source>
        <dbReference type="SAM" id="MobiDB-lite"/>
    </source>
</evidence>
<evidence type="ECO:0000313" key="5">
    <source>
        <dbReference type="Proteomes" id="UP000092839"/>
    </source>
</evidence>
<dbReference type="KEGG" id="bic:LMTR13_19610"/>
<evidence type="ECO:0000313" key="4">
    <source>
        <dbReference type="EMBL" id="ANW02045.1"/>
    </source>
</evidence>
<protein>
    <submittedName>
        <fullName evidence="4">Uncharacterized protein</fullName>
    </submittedName>
</protein>
<gene>
    <name evidence="4" type="ORF">LMTR13_19610</name>
</gene>
<proteinExistence type="predicted"/>
<feature type="region of interest" description="Disordered" evidence="1">
    <location>
        <begin position="34"/>
        <end position="61"/>
    </location>
</feature>
<reference evidence="4 5" key="1">
    <citation type="submission" date="2016-07" db="EMBL/GenBank/DDBJ databases">
        <title>Complete genome sequence of Bradyrhizobium icense LMTR 13T, a potential inoculant strain isolated from lima bean (Phaseolus lunatus) in Peru.</title>
        <authorList>
            <person name="Ormeno-Orrillo E."/>
            <person name="Duran D."/>
            <person name="Rogel M.A."/>
            <person name="Rey L."/>
            <person name="Imperial J."/>
            <person name="Ruiz-Argueso T."/>
            <person name="Martinez-Romero E."/>
        </authorList>
    </citation>
    <scope>NUCLEOTIDE SEQUENCE [LARGE SCALE GENOMIC DNA]</scope>
    <source>
        <strain evidence="4 5">LMTR 13</strain>
    </source>
</reference>
<keyword evidence="2" id="KW-1133">Transmembrane helix</keyword>
<sequence length="288" mass="30509">MSGHLRFCIATFVLLAGLPTSPASSNPLADLFNVSPPQPAPEPASAEKERECLPRPGKSTAEGQRWVYRTEGRRKCWFQAAEETATVKKVRHRVARPRVAAPEDNEAAERKRKAVEDARAELLPSAPAETSQPAPLAPKPKVVDAAPVVPAGAAALVLPAPVTNSPTDQLTLDQPASRQADVEMPPAPAPAASNAVAASVPVPPAAPVALSNAEAADDGQGWAATWLGVLLMALGLVSVLCSSRTLREAMLFARFNARTSWRAMESEVPVRRRASDFLSTPTSTPSQR</sequence>
<accession>A0A1B1UGZ8</accession>
<keyword evidence="3" id="KW-0732">Signal</keyword>
<dbReference type="AlphaFoldDB" id="A0A1B1UGZ8"/>
<evidence type="ECO:0000256" key="2">
    <source>
        <dbReference type="SAM" id="Phobius"/>
    </source>
</evidence>
<keyword evidence="5" id="KW-1185">Reference proteome</keyword>
<organism evidence="4 5">
    <name type="scientific">Bradyrhizobium icense</name>
    <dbReference type="NCBI Taxonomy" id="1274631"/>
    <lineage>
        <taxon>Bacteria</taxon>
        <taxon>Pseudomonadati</taxon>
        <taxon>Pseudomonadota</taxon>
        <taxon>Alphaproteobacteria</taxon>
        <taxon>Hyphomicrobiales</taxon>
        <taxon>Nitrobacteraceae</taxon>
        <taxon>Bradyrhizobium</taxon>
    </lineage>
</organism>
<keyword evidence="2" id="KW-0812">Transmembrane</keyword>
<feature type="region of interest" description="Disordered" evidence="1">
    <location>
        <begin position="98"/>
        <end position="118"/>
    </location>
</feature>